<proteinExistence type="predicted"/>
<organism evidence="2 3">
    <name type="scientific">Nitrosopumilus adriaticus</name>
    <dbReference type="NCBI Taxonomy" id="1580092"/>
    <lineage>
        <taxon>Archaea</taxon>
        <taxon>Nitrososphaerota</taxon>
        <taxon>Nitrososphaeria</taxon>
        <taxon>Nitrosopumilales</taxon>
        <taxon>Nitrosopumilaceae</taxon>
        <taxon>Nitrosopumilus</taxon>
    </lineage>
</organism>
<dbReference type="RefSeq" id="WP_048115073.1">
    <property type="nucleotide sequence ID" value="NZ_CP011070.1"/>
</dbReference>
<dbReference type="Gene3D" id="2.30.130.30">
    <property type="entry name" value="Hypothetical protein"/>
    <property type="match status" value="1"/>
</dbReference>
<dbReference type="InterPro" id="IPR007374">
    <property type="entry name" value="ASCH_domain"/>
</dbReference>
<keyword evidence="3" id="KW-1185">Reference proteome</keyword>
<reference evidence="3" key="1">
    <citation type="submission" date="2015-03" db="EMBL/GenBank/DDBJ databases">
        <title>Characterization of two novel Thaumarchaeota isolated from the Northern Adriatic Sea.</title>
        <authorList>
            <person name="Bayer B."/>
            <person name="Vojvoda J."/>
            <person name="Offre P."/>
            <person name="Srivastava A."/>
            <person name="Elisabeth N."/>
            <person name="Garcia J.A.L."/>
            <person name="Schleper C."/>
            <person name="Herndl G.J."/>
        </authorList>
    </citation>
    <scope>NUCLEOTIDE SEQUENCE [LARGE SCALE GENOMIC DNA]</scope>
    <source>
        <strain evidence="3">NF5</strain>
    </source>
</reference>
<dbReference type="Pfam" id="PF04266">
    <property type="entry name" value="ASCH"/>
    <property type="match status" value="1"/>
</dbReference>
<dbReference type="OrthoDB" id="139268at2157"/>
<dbReference type="SUPFAM" id="SSF88697">
    <property type="entry name" value="PUA domain-like"/>
    <property type="match status" value="1"/>
</dbReference>
<dbReference type="AlphaFoldDB" id="A0A0D5C159"/>
<reference evidence="2 3" key="2">
    <citation type="journal article" date="2016" name="ISME J.">
        <title>Physiological and genomic characterization of two novel marine thaumarchaeal strains indicates niche differentiation.</title>
        <authorList>
            <person name="Bayer B."/>
            <person name="Vojvoda J."/>
            <person name="Offre P."/>
            <person name="Alves R.J."/>
            <person name="Elisabeth N.H."/>
            <person name="Garcia J.A."/>
            <person name="Volland J.M."/>
            <person name="Srivastava A."/>
            <person name="Schleper C."/>
            <person name="Herndl G.J."/>
        </authorList>
    </citation>
    <scope>NUCLEOTIDE SEQUENCE [LARGE SCALE GENOMIC DNA]</scope>
    <source>
        <strain evidence="2 3">NF5</strain>
    </source>
</reference>
<feature type="domain" description="ASCH" evidence="1">
    <location>
        <begin position="4"/>
        <end position="80"/>
    </location>
</feature>
<protein>
    <recommendedName>
        <fullName evidence="1">ASCH domain-containing protein</fullName>
    </recommendedName>
</protein>
<evidence type="ECO:0000259" key="1">
    <source>
        <dbReference type="Pfam" id="PF04266"/>
    </source>
</evidence>
<name>A0A0D5C159_9ARCH</name>
<evidence type="ECO:0000313" key="2">
    <source>
        <dbReference type="EMBL" id="AJW70070.1"/>
    </source>
</evidence>
<dbReference type="HOGENOM" id="CLU_051256_2_2_2"/>
<dbReference type="CDD" id="cd06554">
    <property type="entry name" value="ASCH_ASC-1_like"/>
    <property type="match status" value="1"/>
</dbReference>
<dbReference type="Proteomes" id="UP000032408">
    <property type="component" value="Chromosome"/>
</dbReference>
<gene>
    <name evidence="2" type="ORF">NADRNF5_0374</name>
</gene>
<dbReference type="GeneID" id="24819622"/>
<dbReference type="STRING" id="1580092.NADRNF5_0374"/>
<accession>A0A0D5C159</accession>
<sequence length="151" mass="17654">MKCLSVSQPFANLIISGKKTIELRKWNTNFRGDFLIHAPIKIRTDDCKRLKMNMKFVTGAIIGKAEIYDVKKYNSIKEVKMDQKSHLASKNFHDRIFGFKLKNAKALRIPIPWKGQLGFFDVDLPKTKIKNTEIVSDIIDEEYRYQWIGHH</sequence>
<dbReference type="InterPro" id="IPR015947">
    <property type="entry name" value="PUA-like_sf"/>
</dbReference>
<evidence type="ECO:0000313" key="3">
    <source>
        <dbReference type="Proteomes" id="UP000032408"/>
    </source>
</evidence>
<dbReference type="KEGG" id="nin:NADRNF5_0374"/>
<dbReference type="EMBL" id="CP011070">
    <property type="protein sequence ID" value="AJW70070.1"/>
    <property type="molecule type" value="Genomic_DNA"/>
</dbReference>